<dbReference type="GO" id="GO:0005524">
    <property type="term" value="F:ATP binding"/>
    <property type="evidence" value="ECO:0007669"/>
    <property type="project" value="UniProtKB-KW"/>
</dbReference>
<proteinExistence type="inferred from homology"/>
<feature type="domain" description="ABC transporter" evidence="15">
    <location>
        <begin position="5"/>
        <end position="237"/>
    </location>
</feature>
<evidence type="ECO:0000256" key="2">
    <source>
        <dbReference type="ARBA" id="ARBA00004515"/>
    </source>
</evidence>
<reference evidence="16" key="1">
    <citation type="journal article" date="2021" name="PeerJ">
        <title>Extensive microbial diversity within the chicken gut microbiome revealed by metagenomics and culture.</title>
        <authorList>
            <person name="Gilroy R."/>
            <person name="Ravi A."/>
            <person name="Getino M."/>
            <person name="Pursley I."/>
            <person name="Horton D.L."/>
            <person name="Alikhan N.F."/>
            <person name="Baker D."/>
            <person name="Gharbi K."/>
            <person name="Hall N."/>
            <person name="Watson M."/>
            <person name="Adriaenssens E.M."/>
            <person name="Foster-Nyarko E."/>
            <person name="Jarju S."/>
            <person name="Secka A."/>
            <person name="Antonio M."/>
            <person name="Oren A."/>
            <person name="Chaudhuri R.R."/>
            <person name="La Ragione R."/>
            <person name="Hildebrand F."/>
            <person name="Pallen M.J."/>
        </authorList>
    </citation>
    <scope>NUCLEOTIDE SEQUENCE</scope>
    <source>
        <strain evidence="16">ChiGjej2B2-19336</strain>
    </source>
</reference>
<keyword evidence="9" id="KW-0547">Nucleotide-binding</keyword>
<dbReference type="RefSeq" id="WP_304121259.1">
    <property type="nucleotide sequence ID" value="NZ_DYZA01000069.1"/>
</dbReference>
<keyword evidence="10 16" id="KW-0067">ATP-binding</keyword>
<dbReference type="PROSITE" id="PS00211">
    <property type="entry name" value="ABC_TRANSPORTER_1"/>
    <property type="match status" value="1"/>
</dbReference>
<evidence type="ECO:0000256" key="9">
    <source>
        <dbReference type="ARBA" id="ARBA00022741"/>
    </source>
</evidence>
<keyword evidence="8" id="KW-0997">Cell inner membrane</keyword>
<organism evidence="16 17">
    <name type="scientific">Mailhella massiliensis</name>
    <dbReference type="NCBI Taxonomy" id="1903261"/>
    <lineage>
        <taxon>Bacteria</taxon>
        <taxon>Pseudomonadati</taxon>
        <taxon>Thermodesulfobacteriota</taxon>
        <taxon>Desulfovibrionia</taxon>
        <taxon>Desulfovibrionales</taxon>
        <taxon>Desulfovibrionaceae</taxon>
        <taxon>Mailhella</taxon>
    </lineage>
</organism>
<accession>A0A921AV62</accession>
<evidence type="ECO:0000256" key="10">
    <source>
        <dbReference type="ARBA" id="ARBA00022840"/>
    </source>
</evidence>
<dbReference type="Gene3D" id="3.40.50.300">
    <property type="entry name" value="P-loop containing nucleotide triphosphate hydrolases"/>
    <property type="match status" value="1"/>
</dbReference>
<dbReference type="Pfam" id="PF00005">
    <property type="entry name" value="ABC_tran"/>
    <property type="match status" value="1"/>
</dbReference>
<dbReference type="PROSITE" id="PS50893">
    <property type="entry name" value="ABC_TRANSPORTER_2"/>
    <property type="match status" value="1"/>
</dbReference>
<dbReference type="SUPFAM" id="SSF52540">
    <property type="entry name" value="P-loop containing nucleoside triphosphate hydrolases"/>
    <property type="match status" value="1"/>
</dbReference>
<comment type="caution">
    <text evidence="16">The sequence shown here is derived from an EMBL/GenBank/DDBJ whole genome shotgun (WGS) entry which is preliminary data.</text>
</comment>
<keyword evidence="11" id="KW-1278">Translocase</keyword>
<keyword evidence="7" id="KW-0963">Cytoplasm</keyword>
<dbReference type="PANTHER" id="PTHR45772:SF10">
    <property type="entry name" value="LIPOPOLYSACCHARIDE EXPORT SYSTEM ATP-BINDING PROTEIN LPTB"/>
    <property type="match status" value="1"/>
</dbReference>
<dbReference type="FunFam" id="3.40.50.300:FF:000151">
    <property type="entry name" value="Lipopolysaccharide ABC transporter ATP-binding protein"/>
    <property type="match status" value="1"/>
</dbReference>
<dbReference type="PANTHER" id="PTHR45772">
    <property type="entry name" value="CONSERVED COMPONENT OF ABC TRANSPORTER FOR NATURAL AMINO ACIDS-RELATED"/>
    <property type="match status" value="1"/>
</dbReference>
<evidence type="ECO:0000256" key="6">
    <source>
        <dbReference type="ARBA" id="ARBA00022475"/>
    </source>
</evidence>
<dbReference type="InterPro" id="IPR051120">
    <property type="entry name" value="ABC_AA/LPS_Transport"/>
</dbReference>
<dbReference type="InterPro" id="IPR017871">
    <property type="entry name" value="ABC_transporter-like_CS"/>
</dbReference>
<dbReference type="AlphaFoldDB" id="A0A921AV62"/>
<dbReference type="InterPro" id="IPR027417">
    <property type="entry name" value="P-loop_NTPase"/>
</dbReference>
<comment type="subcellular location">
    <subcellularLocation>
        <location evidence="2">Cell inner membrane</location>
        <topology evidence="2">Peripheral membrane protein</topology>
        <orientation evidence="2">Cytoplasmic side</orientation>
    </subcellularLocation>
    <subcellularLocation>
        <location evidence="1">Cytoplasm</location>
    </subcellularLocation>
</comment>
<dbReference type="SMART" id="SM00382">
    <property type="entry name" value="AAA"/>
    <property type="match status" value="1"/>
</dbReference>
<dbReference type="GO" id="GO:0055085">
    <property type="term" value="P:transmembrane transport"/>
    <property type="evidence" value="ECO:0007669"/>
    <property type="project" value="InterPro"/>
</dbReference>
<dbReference type="InterPro" id="IPR032823">
    <property type="entry name" value="BCA_ABC_TP_C"/>
</dbReference>
<evidence type="ECO:0000256" key="1">
    <source>
        <dbReference type="ARBA" id="ARBA00004496"/>
    </source>
</evidence>
<dbReference type="GO" id="GO:0043190">
    <property type="term" value="C:ATP-binding cassette (ABC) transporter complex"/>
    <property type="evidence" value="ECO:0007669"/>
    <property type="project" value="InterPro"/>
</dbReference>
<sequence>MSSTLSAQHLCKRYGQKEVVHEVSVSMRQGEIVGLLGPNGAGKTTSFYMITGIIKPSAGKVLLDGQEISSWPLYRRARVGLSYLPQESSVFRRLTVRQNLQIILEHTGLSRSEQKERADQLMEEFGLTRLEKSYASYLSGGERRRLEIARCLIRDPLFVLLDEPFAGIDPLAVGDIQVLIRGLKERGIGVLISDHNVRETLSICDRAYLMFQGNIILSGTPEEIVNNARAREVYLGEDFHLG</sequence>
<dbReference type="GO" id="GO:0005737">
    <property type="term" value="C:cytoplasm"/>
    <property type="evidence" value="ECO:0007669"/>
    <property type="project" value="UniProtKB-SubCell"/>
</dbReference>
<evidence type="ECO:0000256" key="12">
    <source>
        <dbReference type="ARBA" id="ARBA00023136"/>
    </source>
</evidence>
<evidence type="ECO:0000256" key="8">
    <source>
        <dbReference type="ARBA" id="ARBA00022519"/>
    </source>
</evidence>
<dbReference type="GO" id="GO:0016887">
    <property type="term" value="F:ATP hydrolysis activity"/>
    <property type="evidence" value="ECO:0007669"/>
    <property type="project" value="InterPro"/>
</dbReference>
<evidence type="ECO:0000256" key="3">
    <source>
        <dbReference type="ARBA" id="ARBA00010865"/>
    </source>
</evidence>
<dbReference type="CDD" id="cd03218">
    <property type="entry name" value="ABC_YhbG"/>
    <property type="match status" value="1"/>
</dbReference>
<evidence type="ECO:0000256" key="13">
    <source>
        <dbReference type="ARBA" id="ARBA00024818"/>
    </source>
</evidence>
<dbReference type="InterPro" id="IPR003439">
    <property type="entry name" value="ABC_transporter-like_ATP-bd"/>
</dbReference>
<reference evidence="16" key="2">
    <citation type="submission" date="2021-09" db="EMBL/GenBank/DDBJ databases">
        <authorList>
            <person name="Gilroy R."/>
        </authorList>
    </citation>
    <scope>NUCLEOTIDE SEQUENCE</scope>
    <source>
        <strain evidence="16">ChiGjej2B2-19336</strain>
    </source>
</reference>
<name>A0A921AV62_9BACT</name>
<dbReference type="InterPro" id="IPR003593">
    <property type="entry name" value="AAA+_ATPase"/>
</dbReference>
<dbReference type="Proteomes" id="UP000698963">
    <property type="component" value="Unassembled WGS sequence"/>
</dbReference>
<evidence type="ECO:0000259" key="15">
    <source>
        <dbReference type="PROSITE" id="PS50893"/>
    </source>
</evidence>
<dbReference type="Pfam" id="PF12399">
    <property type="entry name" value="BCA_ABC_TP_C"/>
    <property type="match status" value="1"/>
</dbReference>
<keyword evidence="6" id="KW-1003">Cell membrane</keyword>
<evidence type="ECO:0000256" key="7">
    <source>
        <dbReference type="ARBA" id="ARBA00022490"/>
    </source>
</evidence>
<comment type="subunit">
    <text evidence="14">Component of the lipopolysaccharide transport and assembly complex. The LptBFG transporter is composed of two ATP-binding proteins (LptB) and two transmembrane proteins (LptF and LptG).</text>
</comment>
<comment type="similarity">
    <text evidence="3">Belongs to the ABC transporter superfamily. Outer membrane lipopolysaccharide export (TC 1.B.42) family.</text>
</comment>
<protein>
    <recommendedName>
        <fullName evidence="4">Lipopolysaccharide export system ATP-binding protein LptB</fullName>
    </recommendedName>
</protein>
<evidence type="ECO:0000256" key="4">
    <source>
        <dbReference type="ARBA" id="ARBA00017803"/>
    </source>
</evidence>
<evidence type="ECO:0000313" key="17">
    <source>
        <dbReference type="Proteomes" id="UP000698963"/>
    </source>
</evidence>
<evidence type="ECO:0000256" key="14">
    <source>
        <dbReference type="ARBA" id="ARBA00026081"/>
    </source>
</evidence>
<evidence type="ECO:0000313" key="16">
    <source>
        <dbReference type="EMBL" id="HJD96743.1"/>
    </source>
</evidence>
<evidence type="ECO:0000256" key="5">
    <source>
        <dbReference type="ARBA" id="ARBA00022448"/>
    </source>
</evidence>
<keyword evidence="5" id="KW-0813">Transport</keyword>
<comment type="function">
    <text evidence="13">Part of the ABC transporter complex LptBFG involved in the translocation of lipopolysaccharide (LPS) from the inner membrane to the outer membrane. Probably responsible for energy coupling to the transport system.</text>
</comment>
<gene>
    <name evidence="16" type="primary">lptB</name>
    <name evidence="16" type="ORF">K8W16_03745</name>
</gene>
<dbReference type="NCBIfam" id="TIGR04406">
    <property type="entry name" value="LPS_export_lptB"/>
    <property type="match status" value="1"/>
</dbReference>
<keyword evidence="12" id="KW-0472">Membrane</keyword>
<dbReference type="EMBL" id="DYZA01000069">
    <property type="protein sequence ID" value="HJD96743.1"/>
    <property type="molecule type" value="Genomic_DNA"/>
</dbReference>
<dbReference type="InterPro" id="IPR030921">
    <property type="entry name" value="LPS_export_LptB"/>
</dbReference>
<evidence type="ECO:0000256" key="11">
    <source>
        <dbReference type="ARBA" id="ARBA00022967"/>
    </source>
</evidence>